<name>A0A383V656_TETOB</name>
<evidence type="ECO:0000313" key="3">
    <source>
        <dbReference type="Proteomes" id="UP000256970"/>
    </source>
</evidence>
<reference evidence="2 3" key="1">
    <citation type="submission" date="2016-10" db="EMBL/GenBank/DDBJ databases">
        <authorList>
            <person name="Cai Z."/>
        </authorList>
    </citation>
    <scope>NUCLEOTIDE SEQUENCE [LARGE SCALE GENOMIC DNA]</scope>
</reference>
<dbReference type="EMBL" id="FNXT01000121">
    <property type="protein sequence ID" value="SZX61075.1"/>
    <property type="molecule type" value="Genomic_DNA"/>
</dbReference>
<keyword evidence="3" id="KW-1185">Reference proteome</keyword>
<dbReference type="Proteomes" id="UP000256970">
    <property type="component" value="Unassembled WGS sequence"/>
</dbReference>
<sequence length="131" mass="14593">MDQVRSFRRKQALKQVQSTVGTRKGRGSRALSLTSGDSHAAHELMAPDASPNLRVWQMFDEAAVFDHKLEGARELLTEFESATDEFLLKLEPILRAPLPRVWDAVEGGLAEPTRATISHRHQFSATRVAVS</sequence>
<feature type="region of interest" description="Disordered" evidence="1">
    <location>
        <begin position="1"/>
        <end position="37"/>
    </location>
</feature>
<protein>
    <submittedName>
        <fullName evidence="2">Uncharacterized protein</fullName>
    </submittedName>
</protein>
<dbReference type="AlphaFoldDB" id="A0A383V656"/>
<feature type="compositionally biased region" description="Basic residues" evidence="1">
    <location>
        <begin position="1"/>
        <end position="12"/>
    </location>
</feature>
<evidence type="ECO:0000256" key="1">
    <source>
        <dbReference type="SAM" id="MobiDB-lite"/>
    </source>
</evidence>
<gene>
    <name evidence="2" type="ORF">BQ4739_LOCUS1607</name>
</gene>
<accession>A0A383V656</accession>
<organism evidence="2 3">
    <name type="scientific">Tetradesmus obliquus</name>
    <name type="common">Green alga</name>
    <name type="synonym">Acutodesmus obliquus</name>
    <dbReference type="NCBI Taxonomy" id="3088"/>
    <lineage>
        <taxon>Eukaryota</taxon>
        <taxon>Viridiplantae</taxon>
        <taxon>Chlorophyta</taxon>
        <taxon>core chlorophytes</taxon>
        <taxon>Chlorophyceae</taxon>
        <taxon>CS clade</taxon>
        <taxon>Sphaeropleales</taxon>
        <taxon>Scenedesmaceae</taxon>
        <taxon>Tetradesmus</taxon>
    </lineage>
</organism>
<evidence type="ECO:0000313" key="2">
    <source>
        <dbReference type="EMBL" id="SZX61075.1"/>
    </source>
</evidence>
<proteinExistence type="predicted"/>